<protein>
    <submittedName>
        <fullName evidence="1">Uncharacterized protein</fullName>
    </submittedName>
</protein>
<sequence>MQQRMQDREKQLAQNAKDLSPLKSKDCKDVFDSGFNITGLCGINVGGEIKQVFVTWTQVEGNGWCFNEGLTEAKSFMETGTLTPTDYGSESGEF</sequence>
<proteinExistence type="predicted"/>
<reference evidence="1 2" key="1">
    <citation type="submission" date="2024-02" db="EMBL/GenBank/DDBJ databases">
        <authorList>
            <person name="Daric V."/>
            <person name="Darras S."/>
        </authorList>
    </citation>
    <scope>NUCLEOTIDE SEQUENCE [LARGE SCALE GENOMIC DNA]</scope>
</reference>
<organism evidence="1 2">
    <name type="scientific">Clavelina lepadiformis</name>
    <name type="common">Light-bulb sea squirt</name>
    <name type="synonym">Ascidia lepadiformis</name>
    <dbReference type="NCBI Taxonomy" id="159417"/>
    <lineage>
        <taxon>Eukaryota</taxon>
        <taxon>Metazoa</taxon>
        <taxon>Chordata</taxon>
        <taxon>Tunicata</taxon>
        <taxon>Ascidiacea</taxon>
        <taxon>Aplousobranchia</taxon>
        <taxon>Clavelinidae</taxon>
        <taxon>Clavelina</taxon>
    </lineage>
</organism>
<evidence type="ECO:0000313" key="1">
    <source>
        <dbReference type="EMBL" id="CAK8696008.1"/>
    </source>
</evidence>
<dbReference type="Proteomes" id="UP001642483">
    <property type="component" value="Unassembled WGS sequence"/>
</dbReference>
<gene>
    <name evidence="1" type="ORF">CVLEPA_LOCUS29204</name>
</gene>
<evidence type="ECO:0000313" key="2">
    <source>
        <dbReference type="Proteomes" id="UP001642483"/>
    </source>
</evidence>
<name>A0ABP0GW90_CLALP</name>
<comment type="caution">
    <text evidence="1">The sequence shown here is derived from an EMBL/GenBank/DDBJ whole genome shotgun (WGS) entry which is preliminary data.</text>
</comment>
<dbReference type="EMBL" id="CAWYQH010000152">
    <property type="protein sequence ID" value="CAK8696008.1"/>
    <property type="molecule type" value="Genomic_DNA"/>
</dbReference>
<accession>A0ABP0GW90</accession>
<keyword evidence="2" id="KW-1185">Reference proteome</keyword>